<dbReference type="KEGG" id="maqe:RJ40_00490"/>
<dbReference type="RefSeq" id="WP_265581384.1">
    <property type="nucleotide sequence ID" value="NZ_CP036172.1"/>
</dbReference>
<reference evidence="1" key="2">
    <citation type="submission" date="2019-02" db="EMBL/GenBank/DDBJ databases">
        <authorList>
            <person name="Chen S.-C."/>
            <person name="Chien H.-H."/>
            <person name="Lai M.-C."/>
        </authorList>
    </citation>
    <scope>NUCLEOTIDE SEQUENCE</scope>
    <source>
        <strain evidence="1">N2F9704</strain>
    </source>
</reference>
<protein>
    <submittedName>
        <fullName evidence="1">Uncharacterized protein</fullName>
    </submittedName>
</protein>
<keyword evidence="2" id="KW-1185">Reference proteome</keyword>
<dbReference type="EMBL" id="CP036172">
    <property type="protein sequence ID" value="QSZ66085.1"/>
    <property type="molecule type" value="Genomic_DNA"/>
</dbReference>
<name>A0A8A3S151_9EURY</name>
<gene>
    <name evidence="1" type="ORF">RJ40_00490</name>
</gene>
<dbReference type="AlphaFoldDB" id="A0A8A3S151"/>
<reference evidence="1" key="1">
    <citation type="journal article" date="2001" name="Int. J. Syst. Evol. Microbiol.">
        <title>Methanofollis aquaemaris sp. nov., a methanogen isolated from an aquaculture fish pond.</title>
        <authorList>
            <person name="Lai M.C."/>
            <person name="Chen S.C."/>
        </authorList>
    </citation>
    <scope>NUCLEOTIDE SEQUENCE</scope>
    <source>
        <strain evidence="1">N2F9704</strain>
    </source>
</reference>
<dbReference type="Proteomes" id="UP001042704">
    <property type="component" value="Chromosome"/>
</dbReference>
<organism evidence="1 2">
    <name type="scientific">Methanofollis aquaemaris</name>
    <dbReference type="NCBI Taxonomy" id="126734"/>
    <lineage>
        <taxon>Archaea</taxon>
        <taxon>Methanobacteriati</taxon>
        <taxon>Methanobacteriota</taxon>
        <taxon>Stenosarchaea group</taxon>
        <taxon>Methanomicrobia</taxon>
        <taxon>Methanomicrobiales</taxon>
        <taxon>Methanomicrobiaceae</taxon>
        <taxon>Methanofollis</taxon>
    </lineage>
</organism>
<accession>A0A8A3S151</accession>
<dbReference type="GeneID" id="76422786"/>
<proteinExistence type="predicted"/>
<evidence type="ECO:0000313" key="2">
    <source>
        <dbReference type="Proteomes" id="UP001042704"/>
    </source>
</evidence>
<evidence type="ECO:0000313" key="1">
    <source>
        <dbReference type="EMBL" id="QSZ66085.1"/>
    </source>
</evidence>
<sequence>MKQIAIGLIVLLLIIGGTTLLPVEHPQADGDVHGGIEVAGPYGVQEISEVTCGIALPEYPEKVMVYKSSDATASKDDALKMAEKFGMSGPVEESRSGIWYVIKDDPYTLEIEKEAGYMTYTWTGRYSGVDPRDRPENLPTDEEARKIAETFLTSHDLMPEGAVYSSVSHGEGFFSNHTDGTSIQTYKDSKVLFTDTLSNLSVAGSGISVTIGGGGDILKVCKRWREAEPYKEFEILSPGEAIEELKKTGIVTTVSSPRKATINTIKLCYYASPPGDEQPYLKPTYSIRGSVEGEKGTGTFFQYVPAVPELGKGLY</sequence>